<keyword evidence="2" id="KW-1185">Reference proteome</keyword>
<dbReference type="RefSeq" id="WP_265764304.1">
    <property type="nucleotide sequence ID" value="NZ_JAGGJA010000001.1"/>
</dbReference>
<dbReference type="InterPro" id="IPR046155">
    <property type="entry name" value="DUF6157"/>
</dbReference>
<name>A0ABT3PIB7_9BACT</name>
<organism evidence="1 2">
    <name type="scientific">Fodinibius salsisoli</name>
    <dbReference type="NCBI Taxonomy" id="2820877"/>
    <lineage>
        <taxon>Bacteria</taxon>
        <taxon>Pseudomonadati</taxon>
        <taxon>Balneolota</taxon>
        <taxon>Balneolia</taxon>
        <taxon>Balneolales</taxon>
        <taxon>Balneolaceae</taxon>
        <taxon>Fodinibius</taxon>
    </lineage>
</organism>
<reference evidence="1 2" key="1">
    <citation type="submission" date="2021-03" db="EMBL/GenBank/DDBJ databases">
        <title>Aliifodinibius sp. nov., a new bacterium isolated from saline soil.</title>
        <authorList>
            <person name="Galisteo C."/>
            <person name="De La Haba R."/>
            <person name="Sanchez-Porro C."/>
            <person name="Ventosa A."/>
        </authorList>
    </citation>
    <scope>NUCLEOTIDE SEQUENCE [LARGE SCALE GENOMIC DNA]</scope>
    <source>
        <strain evidence="1 2">1BSP15-2V2</strain>
    </source>
</reference>
<accession>A0ABT3PIB7</accession>
<comment type="caution">
    <text evidence="1">The sequence shown here is derived from an EMBL/GenBank/DDBJ whole genome shotgun (WGS) entry which is preliminary data.</text>
</comment>
<protein>
    <submittedName>
        <fullName evidence="1">Uncharacterized protein</fullName>
    </submittedName>
</protein>
<dbReference type="Pfam" id="PF19654">
    <property type="entry name" value="DUF6157"/>
    <property type="match status" value="1"/>
</dbReference>
<proteinExistence type="predicted"/>
<evidence type="ECO:0000313" key="2">
    <source>
        <dbReference type="Proteomes" id="UP001207918"/>
    </source>
</evidence>
<dbReference type="EMBL" id="JAGGJA010000001">
    <property type="protein sequence ID" value="MCW9705640.1"/>
    <property type="molecule type" value="Genomic_DNA"/>
</dbReference>
<sequence length="158" mass="18238">MIDAVLSVPGTTFTDKSQLDLDVMGTTNYFNTFIEVAEDCPVDKAEVPPERSRKTKVRMQYELISENPYEYTSDDLIFHIYAKRHNISDSQREVEREAYFSKGRACLRSSSIGKRYGWGIHYDEDGKMALYGVESEKYDELAKDKNLDHLKAMRSSRS</sequence>
<gene>
    <name evidence="1" type="ORF">J6I44_02175</name>
</gene>
<evidence type="ECO:0000313" key="1">
    <source>
        <dbReference type="EMBL" id="MCW9705640.1"/>
    </source>
</evidence>
<dbReference type="Proteomes" id="UP001207918">
    <property type="component" value="Unassembled WGS sequence"/>
</dbReference>